<evidence type="ECO:0000256" key="2">
    <source>
        <dbReference type="SAM" id="Phobius"/>
    </source>
</evidence>
<proteinExistence type="predicted"/>
<keyword evidence="2" id="KW-0472">Membrane</keyword>
<evidence type="ECO:0000313" key="4">
    <source>
        <dbReference type="Proteomes" id="UP000289323"/>
    </source>
</evidence>
<feature type="compositionally biased region" description="Basic residues" evidence="1">
    <location>
        <begin position="131"/>
        <end position="142"/>
    </location>
</feature>
<keyword evidence="2" id="KW-1133">Transmembrane helix</keyword>
<evidence type="ECO:0000313" key="3">
    <source>
        <dbReference type="EMBL" id="SPQ19583.1"/>
    </source>
</evidence>
<accession>A0A3S4AKD0</accession>
<feature type="region of interest" description="Disordered" evidence="1">
    <location>
        <begin position="65"/>
        <end position="188"/>
    </location>
</feature>
<reference evidence="3 4" key="1">
    <citation type="submission" date="2018-04" db="EMBL/GenBank/DDBJ databases">
        <authorList>
            <person name="Huttner S."/>
            <person name="Dainat J."/>
        </authorList>
    </citation>
    <scope>NUCLEOTIDE SEQUENCE [LARGE SCALE GENOMIC DNA]</scope>
</reference>
<organism evidence="3 4">
    <name type="scientific">Thermothielavioides terrestris</name>
    <dbReference type="NCBI Taxonomy" id="2587410"/>
    <lineage>
        <taxon>Eukaryota</taxon>
        <taxon>Fungi</taxon>
        <taxon>Dikarya</taxon>
        <taxon>Ascomycota</taxon>
        <taxon>Pezizomycotina</taxon>
        <taxon>Sordariomycetes</taxon>
        <taxon>Sordariomycetidae</taxon>
        <taxon>Sordariales</taxon>
        <taxon>Chaetomiaceae</taxon>
        <taxon>Thermothielavioides</taxon>
    </lineage>
</organism>
<dbReference type="Proteomes" id="UP000289323">
    <property type="component" value="Unassembled WGS sequence"/>
</dbReference>
<protein>
    <submittedName>
        <fullName evidence="3">9f3cd80b-7070-44d6-9179-bd5584f02769</fullName>
    </submittedName>
</protein>
<dbReference type="AlphaFoldDB" id="A0A3S4AKD0"/>
<evidence type="ECO:0000256" key="1">
    <source>
        <dbReference type="SAM" id="MobiDB-lite"/>
    </source>
</evidence>
<dbReference type="EMBL" id="OUUZ01000001">
    <property type="protein sequence ID" value="SPQ19583.1"/>
    <property type="molecule type" value="Genomic_DNA"/>
</dbReference>
<keyword evidence="2" id="KW-0812">Transmembrane</keyword>
<sequence>MLLTSAQVSVAVSSGIVILCTVALFLSGYALQQRTLRELRAAIKPSPEPSPKIFLPDRFKESTTELEDGTVITLGDDSDDEGNGDTGRNDGQVIEVKPTVPDQTPGQKHLSPEPRAVGGGYSRTSGQSSRAGKKPAKGRKGKGVSQEYDHQQPQKPMSRAERRRRIREEIMKMGQGEDPVGYHQRKQW</sequence>
<name>A0A3S4AKD0_9PEZI</name>
<gene>
    <name evidence="3" type="ORF">TT172_LOCUS2002</name>
</gene>
<feature type="transmembrane region" description="Helical" evidence="2">
    <location>
        <begin position="6"/>
        <end position="31"/>
    </location>
</feature>